<dbReference type="PROSITE" id="PS50297">
    <property type="entry name" value="ANK_REP_REGION"/>
    <property type="match status" value="1"/>
</dbReference>
<feature type="repeat" description="ANK" evidence="3">
    <location>
        <begin position="118"/>
        <end position="150"/>
    </location>
</feature>
<feature type="repeat" description="ANK" evidence="3">
    <location>
        <begin position="83"/>
        <end position="115"/>
    </location>
</feature>
<feature type="region of interest" description="Disordered" evidence="4">
    <location>
        <begin position="186"/>
        <end position="216"/>
    </location>
</feature>
<keyword evidence="2 3" id="KW-0040">ANK repeat</keyword>
<evidence type="ECO:0000256" key="4">
    <source>
        <dbReference type="SAM" id="MobiDB-lite"/>
    </source>
</evidence>
<evidence type="ECO:0000256" key="1">
    <source>
        <dbReference type="ARBA" id="ARBA00022737"/>
    </source>
</evidence>
<dbReference type="PANTHER" id="PTHR24173:SF40">
    <property type="entry name" value="AGAP006757-PA"/>
    <property type="match status" value="1"/>
</dbReference>
<organism evidence="5 6">
    <name type="scientific">Plectus sambesii</name>
    <dbReference type="NCBI Taxonomy" id="2011161"/>
    <lineage>
        <taxon>Eukaryota</taxon>
        <taxon>Metazoa</taxon>
        <taxon>Ecdysozoa</taxon>
        <taxon>Nematoda</taxon>
        <taxon>Chromadorea</taxon>
        <taxon>Plectida</taxon>
        <taxon>Plectina</taxon>
        <taxon>Plectoidea</taxon>
        <taxon>Plectidae</taxon>
        <taxon>Plectus</taxon>
    </lineage>
</organism>
<evidence type="ECO:0000256" key="3">
    <source>
        <dbReference type="PROSITE-ProRule" id="PRU00023"/>
    </source>
</evidence>
<protein>
    <submittedName>
        <fullName evidence="6">Uncharacterized protein</fullName>
    </submittedName>
</protein>
<dbReference type="Gene3D" id="1.25.40.20">
    <property type="entry name" value="Ankyrin repeat-containing domain"/>
    <property type="match status" value="1"/>
</dbReference>
<dbReference type="SUPFAM" id="SSF48403">
    <property type="entry name" value="Ankyrin repeat"/>
    <property type="match status" value="1"/>
</dbReference>
<dbReference type="SMART" id="SM00248">
    <property type="entry name" value="ANK"/>
    <property type="match status" value="3"/>
</dbReference>
<dbReference type="WBParaSite" id="PSAMB.scaffold8243size6462.g31153.t1">
    <property type="protein sequence ID" value="PSAMB.scaffold8243size6462.g31153.t1"/>
    <property type="gene ID" value="PSAMB.scaffold8243size6462.g31153"/>
</dbReference>
<keyword evidence="5" id="KW-1185">Reference proteome</keyword>
<name>A0A914XF34_9BILA</name>
<evidence type="ECO:0000256" key="2">
    <source>
        <dbReference type="ARBA" id="ARBA00023043"/>
    </source>
</evidence>
<sequence length="330" mass="35952">MALSASITSEASLKMPTFLEACVQCDDVVVKWYLQNGVSLEELNAQDRTGKTSLCHVCNNGYRSLAMKLQQVPGIDPNRSDNEGNTPLIFAAQAGHADIVSILLHGFPSLNVDHANNHGFTALMKSAVQGRPRCAKLLLMAGADPLRRDRGRGLCALEWAEYVGRQECAKTIAQFMLTSAADDGRLQDLTSSSSSSRLALSPRGWERSLSTKQSKEGRKLNLRKTMSGGEAYRASANSPLLNLDAIARIFTIPLVPELSPPSSPYRPRRATAGPRTMIIPKVEITMTSKDDNYFIEQPGALNAKAATKKKKRSASTERIFSIGGHHEAEQ</sequence>
<evidence type="ECO:0000313" key="5">
    <source>
        <dbReference type="Proteomes" id="UP000887566"/>
    </source>
</evidence>
<dbReference type="InterPro" id="IPR002110">
    <property type="entry name" value="Ankyrin_rpt"/>
</dbReference>
<reference evidence="6" key="1">
    <citation type="submission" date="2022-11" db="UniProtKB">
        <authorList>
            <consortium name="WormBaseParasite"/>
        </authorList>
    </citation>
    <scope>IDENTIFICATION</scope>
</reference>
<proteinExistence type="predicted"/>
<accession>A0A914XF34</accession>
<dbReference type="PANTHER" id="PTHR24173">
    <property type="entry name" value="ANKYRIN REPEAT CONTAINING"/>
    <property type="match status" value="1"/>
</dbReference>
<dbReference type="Proteomes" id="UP000887566">
    <property type="component" value="Unplaced"/>
</dbReference>
<dbReference type="Pfam" id="PF12796">
    <property type="entry name" value="Ank_2"/>
    <property type="match status" value="1"/>
</dbReference>
<evidence type="ECO:0000313" key="6">
    <source>
        <dbReference type="WBParaSite" id="PSAMB.scaffold8243size6462.g31153.t1"/>
    </source>
</evidence>
<feature type="region of interest" description="Disordered" evidence="4">
    <location>
        <begin position="304"/>
        <end position="330"/>
    </location>
</feature>
<dbReference type="AlphaFoldDB" id="A0A914XF34"/>
<dbReference type="InterPro" id="IPR036770">
    <property type="entry name" value="Ankyrin_rpt-contain_sf"/>
</dbReference>
<keyword evidence="1" id="KW-0677">Repeat</keyword>
<dbReference type="PROSITE" id="PS50088">
    <property type="entry name" value="ANK_REPEAT"/>
    <property type="match status" value="2"/>
</dbReference>